<comment type="caution">
    <text evidence="2">The sequence shown here is derived from an EMBL/GenBank/DDBJ whole genome shotgun (WGS) entry which is preliminary data.</text>
</comment>
<dbReference type="InterPro" id="IPR002934">
    <property type="entry name" value="Polymerase_NTP_transf_dom"/>
</dbReference>
<gene>
    <name evidence="2" type="ORF">CBM2613_A250343</name>
</gene>
<evidence type="ECO:0000313" key="2">
    <source>
        <dbReference type="EMBL" id="SOZ59730.1"/>
    </source>
</evidence>
<accession>A0A375E1E3</accession>
<dbReference type="RefSeq" id="WP_116331224.1">
    <property type="nucleotide sequence ID" value="NZ_LT992559.1"/>
</dbReference>
<proteinExistence type="predicted"/>
<feature type="domain" description="Polymerase nucleotidyl transferase" evidence="1">
    <location>
        <begin position="277"/>
        <end position="306"/>
    </location>
</feature>
<protein>
    <submittedName>
        <fullName evidence="2">Nucleotidyltransferase family protein</fullName>
    </submittedName>
</protein>
<dbReference type="Proteomes" id="UP000256952">
    <property type="component" value="Chromosome CBM2613_a"/>
</dbReference>
<evidence type="ECO:0000259" key="1">
    <source>
        <dbReference type="Pfam" id="PF01909"/>
    </source>
</evidence>
<dbReference type="EMBL" id="OFTH01000018">
    <property type="protein sequence ID" value="SOZ59730.1"/>
    <property type="molecule type" value="Genomic_DNA"/>
</dbReference>
<dbReference type="SUPFAM" id="SSF81301">
    <property type="entry name" value="Nucleotidyltransferase"/>
    <property type="match status" value="1"/>
</dbReference>
<name>A0A375E1E3_9BURK</name>
<reference evidence="2" key="1">
    <citation type="submission" date="2018-01" db="EMBL/GenBank/DDBJ databases">
        <authorList>
            <person name="Clerissi C."/>
        </authorList>
    </citation>
    <scope>NUCLEOTIDE SEQUENCE</scope>
    <source>
        <strain evidence="2">Cupriavidus taiwanensis STM 8556</strain>
    </source>
</reference>
<dbReference type="Gene3D" id="3.30.460.10">
    <property type="entry name" value="Beta Polymerase, domain 2"/>
    <property type="match status" value="1"/>
</dbReference>
<dbReference type="AlphaFoldDB" id="A0A375E1E3"/>
<dbReference type="GO" id="GO:0016779">
    <property type="term" value="F:nucleotidyltransferase activity"/>
    <property type="evidence" value="ECO:0007669"/>
    <property type="project" value="InterPro"/>
</dbReference>
<dbReference type="CDD" id="cd05403">
    <property type="entry name" value="NT_KNTase_like"/>
    <property type="match status" value="1"/>
</dbReference>
<dbReference type="Pfam" id="PF01909">
    <property type="entry name" value="NTP_transf_2"/>
    <property type="match status" value="1"/>
</dbReference>
<dbReference type="InterPro" id="IPR043519">
    <property type="entry name" value="NT_sf"/>
</dbReference>
<sequence length="489" mass="55055">MLVTMTDNVDARVRYFLACARELFGETLSGVAETDSYLRQPDYSSRAAGHYYLVLHGEEAGNTAFRARYLQAEFPELVLNYLTEQELAGYPPHGAWQFHACAWIYRSERVDKVLKDGESDLPEAIRQALFGSAHIARLYYLRNLSTETHTWGVRQLGWAMRYTEKAICKLLGLLEKGEYGFQTVAGLNDDDMDWLAHASQNWQPIERLLLGNVDTFRLAAARLSGIVESYSAYIASCFPETQALVAKEAEVPSEAILSMTDAMVIALKVAFGDRLRSFYLHGSAARGDMRPDSDIDTMAIFDHVDVEVLESVRLIQSKFNKLTIFVYSADNIKNYPRFRRYGLVSGTRHIAGPLGFAQGGISRESAYGIVNNAYTIRQVARGYLLAGAYGQRAHYMLSLMVKLADHGCLRPLQQLESGHYPENRSAAIAYFSGEEQASALLHHASRLNEEEACLCGCLLKGERDGMERHWFKLDDFATEVEKKARRYLT</sequence>
<organism evidence="2">
    <name type="scientific">Cupriavidus taiwanensis</name>
    <dbReference type="NCBI Taxonomy" id="164546"/>
    <lineage>
        <taxon>Bacteria</taxon>
        <taxon>Pseudomonadati</taxon>
        <taxon>Pseudomonadota</taxon>
        <taxon>Betaproteobacteria</taxon>
        <taxon>Burkholderiales</taxon>
        <taxon>Burkholderiaceae</taxon>
        <taxon>Cupriavidus</taxon>
    </lineage>
</organism>